<proteinExistence type="predicted"/>
<name>A0A182R305_ANOFN</name>
<dbReference type="AlphaFoldDB" id="A0A182R305"/>
<dbReference type="VEuPathDB" id="VectorBase:AFUN000546"/>
<protein>
    <submittedName>
        <fullName evidence="1">Uncharacterized protein</fullName>
    </submittedName>
</protein>
<evidence type="ECO:0000313" key="1">
    <source>
        <dbReference type="EnsemblMetazoa" id="AFUN000546-PA"/>
    </source>
</evidence>
<sequence>MSATTQISGAVSQLPISERKPDYFIGATGRPVLTSHFSTMHRTDRLNGAKTDNVVTNSKLNKCLYNLTVRNGGGGGFPTGNNDRHGSIVASSRRVSNKTENDISTIPKCSSTGGRCSVAPPHISGATRATDIGRNSIGSTSWWCSTGSAHQKSGSFGAAYCGPQTDRSRSVTSPSSSRLLTARYSVQQYRPTTTSSTRSGVGPPEVSASSLVLQQQCRYSNHHKMLDNRLTNQRSYDRNIFGYDQRMDQFVLPPLQI</sequence>
<dbReference type="VEuPathDB" id="VectorBase:AFUN2_006177"/>
<dbReference type="EnsemblMetazoa" id="AFUN000546-RA">
    <property type="protein sequence ID" value="AFUN000546-PA"/>
    <property type="gene ID" value="AFUN000546"/>
</dbReference>
<organism evidence="1">
    <name type="scientific">Anopheles funestus</name>
    <name type="common">African malaria mosquito</name>
    <dbReference type="NCBI Taxonomy" id="62324"/>
    <lineage>
        <taxon>Eukaryota</taxon>
        <taxon>Metazoa</taxon>
        <taxon>Ecdysozoa</taxon>
        <taxon>Arthropoda</taxon>
        <taxon>Hexapoda</taxon>
        <taxon>Insecta</taxon>
        <taxon>Pterygota</taxon>
        <taxon>Neoptera</taxon>
        <taxon>Endopterygota</taxon>
        <taxon>Diptera</taxon>
        <taxon>Nematocera</taxon>
        <taxon>Culicoidea</taxon>
        <taxon>Culicidae</taxon>
        <taxon>Anophelinae</taxon>
        <taxon>Anopheles</taxon>
    </lineage>
</organism>
<accession>A0A182R305</accession>
<reference evidence="1" key="1">
    <citation type="submission" date="2020-05" db="UniProtKB">
        <authorList>
            <consortium name="EnsemblMetazoa"/>
        </authorList>
    </citation>
    <scope>IDENTIFICATION</scope>
    <source>
        <strain evidence="1">FUMOZ</strain>
    </source>
</reference>